<evidence type="ECO:0000256" key="7">
    <source>
        <dbReference type="ARBA" id="ARBA00022989"/>
    </source>
</evidence>
<dbReference type="Proteomes" id="UP000002218">
    <property type="component" value="Chromosome"/>
</dbReference>
<dbReference type="PANTHER" id="PTHR23535:SF2">
    <property type="entry name" value="SUGAR EFFLUX TRANSPORTER A-RELATED"/>
    <property type="match status" value="1"/>
</dbReference>
<feature type="transmembrane region" description="Helical" evidence="9">
    <location>
        <begin position="267"/>
        <end position="288"/>
    </location>
</feature>
<reference evidence="12" key="1">
    <citation type="submission" date="2009-09" db="EMBL/GenBank/DDBJ databases">
        <title>The complete genome of Nakamurella multipartita DSM 44233.</title>
        <authorList>
            <consortium name="US DOE Joint Genome Institute (JGI-PGF)"/>
            <person name="Lucas S."/>
            <person name="Copeland A."/>
            <person name="Lapidus A."/>
            <person name="Glavina del Rio T."/>
            <person name="Dalin E."/>
            <person name="Tice H."/>
            <person name="Bruce D."/>
            <person name="Goodwin L."/>
            <person name="Pitluck S."/>
            <person name="Kyrpides N."/>
            <person name="Mavromatis K."/>
            <person name="Ivanova N."/>
            <person name="Ovchinnikova G."/>
            <person name="Sims D."/>
            <person name="Meincke L."/>
            <person name="Brettin T."/>
            <person name="Detter J.C."/>
            <person name="Han C."/>
            <person name="Larimer F."/>
            <person name="Land M."/>
            <person name="Hauser L."/>
            <person name="Markowitz V."/>
            <person name="Cheng J.-F."/>
            <person name="Hugenholtz P."/>
            <person name="Woyke T."/>
            <person name="Wu D."/>
            <person name="Klenk H.-P."/>
            <person name="Eisen J.A."/>
        </authorList>
    </citation>
    <scope>NUCLEOTIDE SEQUENCE [LARGE SCALE GENOMIC DNA]</scope>
    <source>
        <strain evidence="12">ATCC 700099 / DSM 44233 / CIP 104796 / JCM 9543 / NBRC 105858 / Y-104</strain>
    </source>
</reference>
<dbReference type="STRING" id="479431.Namu_2508"/>
<comment type="similarity">
    <text evidence="2">Belongs to the major facilitator superfamily. Set transporter family.</text>
</comment>
<evidence type="ECO:0000259" key="10">
    <source>
        <dbReference type="PROSITE" id="PS50850"/>
    </source>
</evidence>
<dbReference type="InterPro" id="IPR011701">
    <property type="entry name" value="MFS"/>
</dbReference>
<dbReference type="InParanoid" id="C8X6M0"/>
<evidence type="ECO:0000313" key="12">
    <source>
        <dbReference type="Proteomes" id="UP000002218"/>
    </source>
</evidence>
<protein>
    <submittedName>
        <fullName evidence="11">Major facilitator superfamily MFS_1</fullName>
    </submittedName>
</protein>
<feature type="transmembrane region" description="Helical" evidence="9">
    <location>
        <begin position="294"/>
        <end position="318"/>
    </location>
</feature>
<feature type="transmembrane region" description="Helical" evidence="9">
    <location>
        <begin position="205"/>
        <end position="232"/>
    </location>
</feature>
<reference evidence="11 12" key="2">
    <citation type="journal article" date="2010" name="Stand. Genomic Sci.">
        <title>Complete genome sequence of Nakamurella multipartita type strain (Y-104).</title>
        <authorList>
            <person name="Tice H."/>
            <person name="Mayilraj S."/>
            <person name="Sims D."/>
            <person name="Lapidus A."/>
            <person name="Nolan M."/>
            <person name="Lucas S."/>
            <person name="Glavina Del Rio T."/>
            <person name="Copeland A."/>
            <person name="Cheng J.F."/>
            <person name="Meincke L."/>
            <person name="Bruce D."/>
            <person name="Goodwin L."/>
            <person name="Pitluck S."/>
            <person name="Ivanova N."/>
            <person name="Mavromatis K."/>
            <person name="Ovchinnikova G."/>
            <person name="Pati A."/>
            <person name="Chen A."/>
            <person name="Palaniappan K."/>
            <person name="Land M."/>
            <person name="Hauser L."/>
            <person name="Chang Y.J."/>
            <person name="Jeffries C.D."/>
            <person name="Detter J.C."/>
            <person name="Brettin T."/>
            <person name="Rohde M."/>
            <person name="Goker M."/>
            <person name="Bristow J."/>
            <person name="Eisen J.A."/>
            <person name="Markowitz V."/>
            <person name="Hugenholtz P."/>
            <person name="Kyrpides N.C."/>
            <person name="Klenk H.P."/>
            <person name="Chen F."/>
        </authorList>
    </citation>
    <scope>NUCLEOTIDE SEQUENCE [LARGE SCALE GENOMIC DNA]</scope>
    <source>
        <strain evidence="12">ATCC 700099 / DSM 44233 / CIP 104796 / JCM 9543 / NBRC 105858 / Y-104</strain>
    </source>
</reference>
<proteinExistence type="inferred from homology"/>
<feature type="transmembrane region" description="Helical" evidence="9">
    <location>
        <begin position="46"/>
        <end position="65"/>
    </location>
</feature>
<dbReference type="InterPro" id="IPR020846">
    <property type="entry name" value="MFS_dom"/>
</dbReference>
<keyword evidence="5" id="KW-0762">Sugar transport</keyword>
<dbReference type="PANTHER" id="PTHR23535">
    <property type="entry name" value="SUGAR EFFLUX TRANSPORTER A-RELATED"/>
    <property type="match status" value="1"/>
</dbReference>
<feature type="transmembrane region" description="Helical" evidence="9">
    <location>
        <begin position="338"/>
        <end position="355"/>
    </location>
</feature>
<dbReference type="Gene3D" id="1.20.1250.20">
    <property type="entry name" value="MFS general substrate transporter like domains"/>
    <property type="match status" value="1"/>
</dbReference>
<feature type="transmembrane region" description="Helical" evidence="9">
    <location>
        <begin position="361"/>
        <end position="378"/>
    </location>
</feature>
<feature type="transmembrane region" description="Helical" evidence="9">
    <location>
        <begin position="98"/>
        <end position="119"/>
    </location>
</feature>
<evidence type="ECO:0000256" key="9">
    <source>
        <dbReference type="SAM" id="Phobius"/>
    </source>
</evidence>
<keyword evidence="8 9" id="KW-0472">Membrane</keyword>
<dbReference type="EMBL" id="CP001737">
    <property type="protein sequence ID" value="ACV78875.1"/>
    <property type="molecule type" value="Genomic_DNA"/>
</dbReference>
<keyword evidence="12" id="KW-1185">Reference proteome</keyword>
<evidence type="ECO:0000256" key="8">
    <source>
        <dbReference type="ARBA" id="ARBA00023136"/>
    </source>
</evidence>
<feature type="transmembrane region" description="Helical" evidence="9">
    <location>
        <begin position="131"/>
        <end position="156"/>
    </location>
</feature>
<dbReference type="Pfam" id="PF07690">
    <property type="entry name" value="MFS_1"/>
    <property type="match status" value="1"/>
</dbReference>
<dbReference type="InterPro" id="IPR036259">
    <property type="entry name" value="MFS_trans_sf"/>
</dbReference>
<dbReference type="SUPFAM" id="SSF103473">
    <property type="entry name" value="MFS general substrate transporter"/>
    <property type="match status" value="1"/>
</dbReference>
<evidence type="ECO:0000256" key="2">
    <source>
        <dbReference type="ARBA" id="ARBA00006523"/>
    </source>
</evidence>
<gene>
    <name evidence="11" type="ordered locus">Namu_2508</name>
</gene>
<dbReference type="HOGENOM" id="CLU_055598_3_0_11"/>
<keyword evidence="7 9" id="KW-1133">Transmembrane helix</keyword>
<sequence length="388" mass="39274" precursor="true">MMPPARSSVLVPSAALLWGLQAAFLTPVLALLLVSLYDATTVQVGWVIAVYNASGFLAALVIPARADRARRYLPSLVVCAALTAALAAALALSTSLPIAAVALAVLGGPASSGFSLLFAHLRHSGATPNQVVNTRAVVSFAWVAGPPIATFLVGAFGDRSLLAALGVIGVLSVAVTALMMRGAASDRLRPPVVEQQTTMRPSRSTVAVVIGAFVAVQAGNAAAVAVMTLYVTESLGLGVVWAGAALAVAAGLEIPALLIMGRLSRRFTSLGLIIAGCLAGIAYCAAMAALSGPIALLAVQVLSAWLVAAVAGIGMTLFQDMIPQPGLAVGIYANTRRIGAIASGAIIAFGSTSALGYRGVFVASGLVTALALLMLLVVRIRPSRSGHH</sequence>
<evidence type="ECO:0000256" key="5">
    <source>
        <dbReference type="ARBA" id="ARBA00022597"/>
    </source>
</evidence>
<evidence type="ECO:0000256" key="4">
    <source>
        <dbReference type="ARBA" id="ARBA00022475"/>
    </source>
</evidence>
<comment type="subcellular location">
    <subcellularLocation>
        <location evidence="1">Cell membrane</location>
        <topology evidence="1">Multi-pass membrane protein</topology>
    </subcellularLocation>
</comment>
<dbReference type="GO" id="GO:0005886">
    <property type="term" value="C:plasma membrane"/>
    <property type="evidence" value="ECO:0007669"/>
    <property type="project" value="UniProtKB-SubCell"/>
</dbReference>
<accession>C8X6M0</accession>
<dbReference type="GO" id="GO:0022857">
    <property type="term" value="F:transmembrane transporter activity"/>
    <property type="evidence" value="ECO:0007669"/>
    <property type="project" value="InterPro"/>
</dbReference>
<evidence type="ECO:0000313" key="11">
    <source>
        <dbReference type="EMBL" id="ACV78875.1"/>
    </source>
</evidence>
<feature type="transmembrane region" description="Helical" evidence="9">
    <location>
        <begin position="238"/>
        <end position="260"/>
    </location>
</feature>
<feature type="transmembrane region" description="Helical" evidence="9">
    <location>
        <begin position="162"/>
        <end position="184"/>
    </location>
</feature>
<keyword evidence="6 9" id="KW-0812">Transmembrane</keyword>
<organism evidence="11 12">
    <name type="scientific">Nakamurella multipartita (strain ATCC 700099 / DSM 44233 / CIP 104796 / JCM 9543 / NBRC 105858 / Y-104)</name>
    <name type="common">Microsphaera multipartita</name>
    <dbReference type="NCBI Taxonomy" id="479431"/>
    <lineage>
        <taxon>Bacteria</taxon>
        <taxon>Bacillati</taxon>
        <taxon>Actinomycetota</taxon>
        <taxon>Actinomycetes</taxon>
        <taxon>Nakamurellales</taxon>
        <taxon>Nakamurellaceae</taxon>
        <taxon>Nakamurella</taxon>
    </lineage>
</organism>
<feature type="transmembrane region" description="Helical" evidence="9">
    <location>
        <begin position="72"/>
        <end position="92"/>
    </location>
</feature>
<evidence type="ECO:0000256" key="6">
    <source>
        <dbReference type="ARBA" id="ARBA00022692"/>
    </source>
</evidence>
<evidence type="ECO:0000256" key="1">
    <source>
        <dbReference type="ARBA" id="ARBA00004651"/>
    </source>
</evidence>
<dbReference type="RefSeq" id="WP_015747763.1">
    <property type="nucleotide sequence ID" value="NC_013235.1"/>
</dbReference>
<name>C8X6M0_NAKMY</name>
<dbReference type="AlphaFoldDB" id="C8X6M0"/>
<dbReference type="KEGG" id="nml:Namu_2508"/>
<feature type="domain" description="Major facilitator superfamily (MFS) profile" evidence="10">
    <location>
        <begin position="7"/>
        <end position="383"/>
    </location>
</feature>
<dbReference type="PROSITE" id="PS50850">
    <property type="entry name" value="MFS"/>
    <property type="match status" value="1"/>
</dbReference>
<keyword evidence="4" id="KW-1003">Cell membrane</keyword>
<dbReference type="eggNOG" id="COG2814">
    <property type="taxonomic scope" value="Bacteria"/>
</dbReference>
<keyword evidence="3" id="KW-0813">Transport</keyword>
<evidence type="ECO:0000256" key="3">
    <source>
        <dbReference type="ARBA" id="ARBA00022448"/>
    </source>
</evidence>